<evidence type="ECO:0000313" key="3">
    <source>
        <dbReference type="EMBL" id="ADP84776.1"/>
    </source>
</evidence>
<evidence type="ECO:0000313" key="4">
    <source>
        <dbReference type="Proteomes" id="UP000002484"/>
    </source>
</evidence>
<feature type="region of interest" description="Disordered" evidence="1">
    <location>
        <begin position="83"/>
        <end position="108"/>
    </location>
</feature>
<feature type="compositionally biased region" description="Low complexity" evidence="1">
    <location>
        <begin position="84"/>
        <end position="108"/>
    </location>
</feature>
<keyword evidence="4" id="KW-1185">Reference proteome</keyword>
<reference evidence="3 4" key="1">
    <citation type="submission" date="2010-10" db="EMBL/GenBank/DDBJ databases">
        <title>Complete sequence of Frankia sp. EuI1c.</title>
        <authorList>
            <consortium name="US DOE Joint Genome Institute"/>
            <person name="Lucas S."/>
            <person name="Copeland A."/>
            <person name="Lapidus A."/>
            <person name="Cheng J.-F."/>
            <person name="Bruce D."/>
            <person name="Goodwin L."/>
            <person name="Pitluck S."/>
            <person name="Chertkov O."/>
            <person name="Detter J.C."/>
            <person name="Han C."/>
            <person name="Tapia R."/>
            <person name="Land M."/>
            <person name="Hauser L."/>
            <person name="Jeffries C."/>
            <person name="Kyrpides N."/>
            <person name="Ivanova N."/>
            <person name="Mikhailova N."/>
            <person name="Beauchemin N."/>
            <person name="Sen A."/>
            <person name="Sur S.A."/>
            <person name="Gtari M."/>
            <person name="Wall L."/>
            <person name="Tisa L."/>
            <person name="Woyke T."/>
        </authorList>
    </citation>
    <scope>NUCLEOTIDE SEQUENCE [LARGE SCALE GENOMIC DNA]</scope>
    <source>
        <strain evidence="4">DSM 45817 / CECT 9037 / EuI1c</strain>
    </source>
</reference>
<dbReference type="InParanoid" id="E3JDL0"/>
<dbReference type="eggNOG" id="ENOG502ZD67">
    <property type="taxonomic scope" value="Bacteria"/>
</dbReference>
<gene>
    <name evidence="3" type="ordered locus">FraEuI1c_6807</name>
</gene>
<keyword evidence="2" id="KW-1133">Transmembrane helix</keyword>
<dbReference type="KEGG" id="fri:FraEuI1c_6807"/>
<name>E3JDL0_PSEI1</name>
<proteinExistence type="predicted"/>
<dbReference type="EMBL" id="CP002299">
    <property type="protein sequence ID" value="ADP84776.1"/>
    <property type="molecule type" value="Genomic_DNA"/>
</dbReference>
<feature type="region of interest" description="Disordered" evidence="1">
    <location>
        <begin position="1"/>
        <end position="38"/>
    </location>
</feature>
<keyword evidence="2" id="KW-0472">Membrane</keyword>
<evidence type="ECO:0000256" key="2">
    <source>
        <dbReference type="SAM" id="Phobius"/>
    </source>
</evidence>
<sequence length="224" mass="22093">MARHRVAPRSVPRAVPAGTGASTRAQGRHALSAPTSTRALSRRVVTRRIVLPAASVAVASVVTVGGAVAFASDGSASAVPIQRTASTAPATHPSASTDSTGGVTASTGAATATPVGTAATGSVAASPTDAAAIAAAIRHSDLTSQVPPAAYQVVGAKLSRSDPNWAWAQLLPVTDTIDRAQGVLHRTASGWSLVQLGSFEVGCSAAPPQVRADLALDCPPGGAG</sequence>
<accession>E3JDL0</accession>
<keyword evidence="2" id="KW-0812">Transmembrane</keyword>
<dbReference type="Proteomes" id="UP000002484">
    <property type="component" value="Chromosome"/>
</dbReference>
<protein>
    <submittedName>
        <fullName evidence="3">Uncharacterized protein</fullName>
    </submittedName>
</protein>
<feature type="transmembrane region" description="Helical" evidence="2">
    <location>
        <begin position="49"/>
        <end position="71"/>
    </location>
</feature>
<dbReference type="HOGENOM" id="CLU_1233549_0_0_11"/>
<evidence type="ECO:0000256" key="1">
    <source>
        <dbReference type="SAM" id="MobiDB-lite"/>
    </source>
</evidence>
<organism evidence="3 4">
    <name type="scientific">Pseudofrankia inefficax (strain DSM 45817 / CECT 9037 / DDB 130130 / EuI1c)</name>
    <name type="common">Frankia inefficax</name>
    <dbReference type="NCBI Taxonomy" id="298654"/>
    <lineage>
        <taxon>Bacteria</taxon>
        <taxon>Bacillati</taxon>
        <taxon>Actinomycetota</taxon>
        <taxon>Actinomycetes</taxon>
        <taxon>Frankiales</taxon>
        <taxon>Frankiaceae</taxon>
        <taxon>Pseudofrankia</taxon>
    </lineage>
</organism>
<dbReference type="AlphaFoldDB" id="E3JDL0"/>